<keyword evidence="2" id="KW-1185">Reference proteome</keyword>
<reference evidence="1 2" key="1">
    <citation type="journal article" date="2022" name="DNA Res.">
        <title>Chromosomal-level genome assembly of the orchid tree Bauhinia variegata (Leguminosae; Cercidoideae) supports the allotetraploid origin hypothesis of Bauhinia.</title>
        <authorList>
            <person name="Zhong Y."/>
            <person name="Chen Y."/>
            <person name="Zheng D."/>
            <person name="Pang J."/>
            <person name="Liu Y."/>
            <person name="Luo S."/>
            <person name="Meng S."/>
            <person name="Qian L."/>
            <person name="Wei D."/>
            <person name="Dai S."/>
            <person name="Zhou R."/>
        </authorList>
    </citation>
    <scope>NUCLEOTIDE SEQUENCE [LARGE SCALE GENOMIC DNA]</scope>
    <source>
        <strain evidence="1">BV-YZ2020</strain>
    </source>
</reference>
<proteinExistence type="predicted"/>
<sequence length="519" mass="60102">MEQRPRINDPHPYLPAQISEHVYHSQLYPSLQSEYAAEEENQTLLQQQMEDFSNQNALLRKEIAQIKAERDSLQDKVRTFEANLKEKEQEFVKKLDQDLGGKEELKKEVEDLKERIQKLESEKEERNRLILKTLESFSSTKDCLVRIIEGLELDEDKDETGVKESEGIFPESELDEESRALFQETTLVARLATEVESRMDKYKELRKKDKRELENSLISLTEENRDINKLLRIALLEKESVEKRLKGHDHKRAPLLQFAERGLRVGFGFMMGGGNNEQPTESSVASTGNKSDSSECEEEVVSLASTVESIMKNLRLEITQLRRSLEESRSETERLQCLTEKQAKDIAENKLYIKELEDRERVLAQNVEEFLMEIKEAEEEVARWKKACELEVEAGKNEIEERDKVMAALKQELQKTKAALDMSNGKLRLKEELASTAMAAQAAAERSLQLADSRAVGLRQQIEQLTKQLEEAEKRERNSHKIRRICWPWQVFKFNAGNITNTRVSNVKRMLPEMQALLH</sequence>
<accession>A0ACB9PT23</accession>
<evidence type="ECO:0000313" key="1">
    <source>
        <dbReference type="EMBL" id="KAI4351712.1"/>
    </source>
</evidence>
<gene>
    <name evidence="1" type="ORF">L6164_006042</name>
</gene>
<protein>
    <submittedName>
        <fullName evidence="1">Uncharacterized protein</fullName>
    </submittedName>
</protein>
<comment type="caution">
    <text evidence="1">The sequence shown here is derived from an EMBL/GenBank/DDBJ whole genome shotgun (WGS) entry which is preliminary data.</text>
</comment>
<dbReference type="EMBL" id="CM039428">
    <property type="protein sequence ID" value="KAI4351712.1"/>
    <property type="molecule type" value="Genomic_DNA"/>
</dbReference>
<evidence type="ECO:0000313" key="2">
    <source>
        <dbReference type="Proteomes" id="UP000828941"/>
    </source>
</evidence>
<organism evidence="1 2">
    <name type="scientific">Bauhinia variegata</name>
    <name type="common">Purple orchid tree</name>
    <name type="synonym">Phanera variegata</name>
    <dbReference type="NCBI Taxonomy" id="167791"/>
    <lineage>
        <taxon>Eukaryota</taxon>
        <taxon>Viridiplantae</taxon>
        <taxon>Streptophyta</taxon>
        <taxon>Embryophyta</taxon>
        <taxon>Tracheophyta</taxon>
        <taxon>Spermatophyta</taxon>
        <taxon>Magnoliopsida</taxon>
        <taxon>eudicotyledons</taxon>
        <taxon>Gunneridae</taxon>
        <taxon>Pentapetalae</taxon>
        <taxon>rosids</taxon>
        <taxon>fabids</taxon>
        <taxon>Fabales</taxon>
        <taxon>Fabaceae</taxon>
        <taxon>Cercidoideae</taxon>
        <taxon>Cercideae</taxon>
        <taxon>Bauhiniinae</taxon>
        <taxon>Bauhinia</taxon>
    </lineage>
</organism>
<name>A0ACB9PT23_BAUVA</name>
<dbReference type="Proteomes" id="UP000828941">
    <property type="component" value="Chromosome 3"/>
</dbReference>